<dbReference type="PANTHER" id="PTHR46577:SF1">
    <property type="entry name" value="HTH-TYPE TRANSCRIPTIONAL REGULATORY PROTEIN GABR"/>
    <property type="match status" value="1"/>
</dbReference>
<comment type="similarity">
    <text evidence="1">In the C-terminal section; belongs to the class-I pyridoxal-phosphate-dependent aminotransferase family.</text>
</comment>
<dbReference type="PANTHER" id="PTHR46577">
    <property type="entry name" value="HTH-TYPE TRANSCRIPTIONAL REGULATORY PROTEIN GABR"/>
    <property type="match status" value="1"/>
</dbReference>
<gene>
    <name evidence="7" type="ORF">R2D22_09355</name>
</gene>
<dbReference type="EMBL" id="CP137573">
    <property type="protein sequence ID" value="WOX21591.1"/>
    <property type="molecule type" value="Genomic_DNA"/>
</dbReference>
<dbReference type="InterPro" id="IPR036390">
    <property type="entry name" value="WH_DNA-bd_sf"/>
</dbReference>
<dbReference type="Proteomes" id="UP001301731">
    <property type="component" value="Chromosome"/>
</dbReference>
<evidence type="ECO:0000256" key="5">
    <source>
        <dbReference type="ARBA" id="ARBA00023163"/>
    </source>
</evidence>
<keyword evidence="2" id="KW-0663">Pyridoxal phosphate</keyword>
<accession>A0ABZ0LQV3</accession>
<dbReference type="InterPro" id="IPR015421">
    <property type="entry name" value="PyrdxlP-dep_Trfase_major"/>
</dbReference>
<keyword evidence="3" id="KW-0805">Transcription regulation</keyword>
<dbReference type="CDD" id="cd07377">
    <property type="entry name" value="WHTH_GntR"/>
    <property type="match status" value="1"/>
</dbReference>
<reference evidence="7 8" key="1">
    <citation type="submission" date="2023-10" db="EMBL/GenBank/DDBJ databases">
        <title>The genome sequence of Streptomyces sp. HUAS YS2.</title>
        <authorList>
            <person name="Mo P."/>
        </authorList>
    </citation>
    <scope>NUCLEOTIDE SEQUENCE [LARGE SCALE GENOMIC DNA]</scope>
    <source>
        <strain evidence="7 8">HUAS YS2</strain>
    </source>
</reference>
<dbReference type="Gene3D" id="1.10.10.10">
    <property type="entry name" value="Winged helix-like DNA-binding domain superfamily/Winged helix DNA-binding domain"/>
    <property type="match status" value="1"/>
</dbReference>
<dbReference type="SUPFAM" id="SSF46785">
    <property type="entry name" value="Winged helix' DNA-binding domain"/>
    <property type="match status" value="1"/>
</dbReference>
<dbReference type="RefSeq" id="WP_318102616.1">
    <property type="nucleotide sequence ID" value="NZ_CP137573.1"/>
</dbReference>
<dbReference type="PROSITE" id="PS50949">
    <property type="entry name" value="HTH_GNTR"/>
    <property type="match status" value="1"/>
</dbReference>
<keyword evidence="7" id="KW-0808">Transferase</keyword>
<evidence type="ECO:0000259" key="6">
    <source>
        <dbReference type="PROSITE" id="PS50949"/>
    </source>
</evidence>
<proteinExistence type="inferred from homology"/>
<sequence>MGLHLAVDVSRDSGESLTAQIQEFIREEIREGGLHPGTRLPASRLLASDLGVSRSVVVEAYAQLAAEGYLEAARGAGTRVTGHLSRDTVVPVLLDDAPAGRARWDLRPGGHNAPGVPHREWLTAYERALTSPRPPAPAYPPLAGEPELRAELARHLGRFRGVRATPATVLVVSGFAQALALLCVALPARGITELAVEDPSHPGQRRFVQDSGGLRPVPVPVDEEGIDVAALASTGARAVLVTPNQQFPTGVVLSAARREALVRWARAVDGWIIEDDYYGGLWYDERTPRPLALQRLAPDRVVHAGTAGKLLDPGLRLGWLTAPEELLNELLRVRARHDLGGDSLTQRAFAELLRSGLYDRHVRRLARRCADRAEALREAVEARLPGAVVAGPAAGLHAWVRLPPRTDEAALVAGAQRRGILLRGGAAFSAAPRPTAPALVVGHAHLPLSGITEAVQVIGEVMNRR</sequence>
<dbReference type="SUPFAM" id="SSF53383">
    <property type="entry name" value="PLP-dependent transferases"/>
    <property type="match status" value="1"/>
</dbReference>
<dbReference type="InterPro" id="IPR036388">
    <property type="entry name" value="WH-like_DNA-bd_sf"/>
</dbReference>
<evidence type="ECO:0000256" key="2">
    <source>
        <dbReference type="ARBA" id="ARBA00022898"/>
    </source>
</evidence>
<keyword evidence="5" id="KW-0804">Transcription</keyword>
<name>A0ABZ0LQV3_9ACTN</name>
<dbReference type="Pfam" id="PF00392">
    <property type="entry name" value="GntR"/>
    <property type="match status" value="1"/>
</dbReference>
<dbReference type="InterPro" id="IPR051446">
    <property type="entry name" value="HTH_trans_reg/aminotransferase"/>
</dbReference>
<dbReference type="PRINTS" id="PR00035">
    <property type="entry name" value="HTHGNTR"/>
</dbReference>
<dbReference type="GO" id="GO:0008483">
    <property type="term" value="F:transaminase activity"/>
    <property type="evidence" value="ECO:0007669"/>
    <property type="project" value="UniProtKB-KW"/>
</dbReference>
<protein>
    <submittedName>
        <fullName evidence="7">PLP-dependent aminotransferase family protein</fullName>
    </submittedName>
</protein>
<keyword evidence="4" id="KW-0238">DNA-binding</keyword>
<keyword evidence="8" id="KW-1185">Reference proteome</keyword>
<evidence type="ECO:0000256" key="1">
    <source>
        <dbReference type="ARBA" id="ARBA00005384"/>
    </source>
</evidence>
<dbReference type="InterPro" id="IPR000524">
    <property type="entry name" value="Tscrpt_reg_HTH_GntR"/>
</dbReference>
<feature type="domain" description="HTH gntR-type" evidence="6">
    <location>
        <begin position="15"/>
        <end position="83"/>
    </location>
</feature>
<dbReference type="Gene3D" id="3.40.640.10">
    <property type="entry name" value="Type I PLP-dependent aspartate aminotransferase-like (Major domain)"/>
    <property type="match status" value="1"/>
</dbReference>
<dbReference type="CDD" id="cd00609">
    <property type="entry name" value="AAT_like"/>
    <property type="match status" value="1"/>
</dbReference>
<keyword evidence="7" id="KW-0032">Aminotransferase</keyword>
<evidence type="ECO:0000256" key="3">
    <source>
        <dbReference type="ARBA" id="ARBA00023015"/>
    </source>
</evidence>
<dbReference type="Pfam" id="PF00155">
    <property type="entry name" value="Aminotran_1_2"/>
    <property type="match status" value="1"/>
</dbReference>
<dbReference type="InterPro" id="IPR004839">
    <property type="entry name" value="Aminotransferase_I/II_large"/>
</dbReference>
<evidence type="ECO:0000256" key="4">
    <source>
        <dbReference type="ARBA" id="ARBA00023125"/>
    </source>
</evidence>
<dbReference type="SMART" id="SM00345">
    <property type="entry name" value="HTH_GNTR"/>
    <property type="match status" value="1"/>
</dbReference>
<organism evidence="7 8">
    <name type="scientific">Streptomyces solicathayae</name>
    <dbReference type="NCBI Taxonomy" id="3081768"/>
    <lineage>
        <taxon>Bacteria</taxon>
        <taxon>Bacillati</taxon>
        <taxon>Actinomycetota</taxon>
        <taxon>Actinomycetes</taxon>
        <taxon>Kitasatosporales</taxon>
        <taxon>Streptomycetaceae</taxon>
        <taxon>Streptomyces</taxon>
    </lineage>
</organism>
<evidence type="ECO:0000313" key="8">
    <source>
        <dbReference type="Proteomes" id="UP001301731"/>
    </source>
</evidence>
<evidence type="ECO:0000313" key="7">
    <source>
        <dbReference type="EMBL" id="WOX21591.1"/>
    </source>
</evidence>
<dbReference type="InterPro" id="IPR015424">
    <property type="entry name" value="PyrdxlP-dep_Trfase"/>
</dbReference>